<proteinExistence type="inferred from homology"/>
<keyword evidence="2" id="KW-0808">Transferase</keyword>
<dbReference type="GO" id="GO:0006796">
    <property type="term" value="P:phosphate-containing compound metabolic process"/>
    <property type="evidence" value="ECO:0007669"/>
    <property type="project" value="UniProtKB-ARBA"/>
</dbReference>
<dbReference type="PANTHER" id="PTHR10584">
    <property type="entry name" value="SUGAR KINASE"/>
    <property type="match status" value="1"/>
</dbReference>
<protein>
    <recommendedName>
        <fullName evidence="4">Carbohydrate kinase PfkB domain-containing protein</fullName>
    </recommendedName>
</protein>
<evidence type="ECO:0000313" key="5">
    <source>
        <dbReference type="EMBL" id="PIU75168.1"/>
    </source>
</evidence>
<evidence type="ECO:0000259" key="4">
    <source>
        <dbReference type="Pfam" id="PF00294"/>
    </source>
</evidence>
<dbReference type="Gene3D" id="3.40.1190.20">
    <property type="match status" value="1"/>
</dbReference>
<feature type="domain" description="Carbohydrate kinase PfkB" evidence="4">
    <location>
        <begin position="44"/>
        <end position="311"/>
    </location>
</feature>
<gene>
    <name evidence="5" type="ORF">COS76_02225</name>
</gene>
<dbReference type="PROSITE" id="PS00583">
    <property type="entry name" value="PFKB_KINASES_1"/>
    <property type="match status" value="1"/>
</dbReference>
<dbReference type="InterPro" id="IPR029056">
    <property type="entry name" value="Ribokinase-like"/>
</dbReference>
<dbReference type="EMBL" id="PEVY01000047">
    <property type="protein sequence ID" value="PIU75168.1"/>
    <property type="molecule type" value="Genomic_DNA"/>
</dbReference>
<evidence type="ECO:0000256" key="1">
    <source>
        <dbReference type="ARBA" id="ARBA00010688"/>
    </source>
</evidence>
<dbReference type="AlphaFoldDB" id="A0A2M7AX07"/>
<accession>A0A2M7AX07</accession>
<evidence type="ECO:0000256" key="2">
    <source>
        <dbReference type="ARBA" id="ARBA00022679"/>
    </source>
</evidence>
<dbReference type="SUPFAM" id="SSF53613">
    <property type="entry name" value="Ribokinase-like"/>
    <property type="match status" value="1"/>
</dbReference>
<evidence type="ECO:0000256" key="3">
    <source>
        <dbReference type="ARBA" id="ARBA00022777"/>
    </source>
</evidence>
<sequence>MFDIISFGSGTQDIFIQSKNFTFLKDKSFVSGQGLCVGAGSKFYVDQMLTMIGGCGVNTAFTFVLQGLATAYCGKIGQDLAGRQILEELIKVGVTTDWVVKTDNLATSQSIILTVPNKERTILIYRGASNSLTEQDINWDELKNAKWFYVGPMSGDCAPLFAKLFGFAQENNIQVSTNLGASQIKMGLEKLRSLLNLPVVKIVNLNQEEAARLTDVDFKNEKKIFKILDEVVDGIVIMTKGSGGVVVSDGEYLYSAGVPQAGYLDRTGAGDAFGSGFTAAIMRGKPIEWAIQLATANATGCVQELGATNGLLKKDDFGLWPKVTVSKMKI</sequence>
<dbReference type="Pfam" id="PF00294">
    <property type="entry name" value="PfkB"/>
    <property type="match status" value="1"/>
</dbReference>
<dbReference type="InterPro" id="IPR002173">
    <property type="entry name" value="Carboh/pur_kinase_PfkB_CS"/>
</dbReference>
<dbReference type="InterPro" id="IPR011611">
    <property type="entry name" value="PfkB_dom"/>
</dbReference>
<reference evidence="6" key="1">
    <citation type="submission" date="2017-09" db="EMBL/GenBank/DDBJ databases">
        <title>Depth-based differentiation of microbial function through sediment-hosted aquifers and enrichment of novel symbionts in the deep terrestrial subsurface.</title>
        <authorList>
            <person name="Probst A.J."/>
            <person name="Ladd B."/>
            <person name="Jarett J.K."/>
            <person name="Geller-Mcgrath D.E."/>
            <person name="Sieber C.M.K."/>
            <person name="Emerson J.B."/>
            <person name="Anantharaman K."/>
            <person name="Thomas B.C."/>
            <person name="Malmstrom R."/>
            <person name="Stieglmeier M."/>
            <person name="Klingl A."/>
            <person name="Woyke T."/>
            <person name="Ryan C.M."/>
            <person name="Banfield J.F."/>
        </authorList>
    </citation>
    <scope>NUCLEOTIDE SEQUENCE [LARGE SCALE GENOMIC DNA]</scope>
</reference>
<dbReference type="PANTHER" id="PTHR10584:SF166">
    <property type="entry name" value="RIBOKINASE"/>
    <property type="match status" value="1"/>
</dbReference>
<keyword evidence="3" id="KW-0418">Kinase</keyword>
<comment type="caution">
    <text evidence="5">The sequence shown here is derived from an EMBL/GenBank/DDBJ whole genome shotgun (WGS) entry which is preliminary data.</text>
</comment>
<name>A0A2M7AX07_9BACT</name>
<organism evidence="5 6">
    <name type="scientific">Candidatus Portnoybacteria bacterium CG06_land_8_20_14_3_00_39_12</name>
    <dbReference type="NCBI Taxonomy" id="1974809"/>
    <lineage>
        <taxon>Bacteria</taxon>
        <taxon>Candidatus Portnoyibacteriota</taxon>
    </lineage>
</organism>
<comment type="similarity">
    <text evidence="1">Belongs to the carbohydrate kinase PfkB family.</text>
</comment>
<evidence type="ECO:0000313" key="6">
    <source>
        <dbReference type="Proteomes" id="UP000228775"/>
    </source>
</evidence>
<dbReference type="PRINTS" id="PR00990">
    <property type="entry name" value="RIBOKINASE"/>
</dbReference>
<dbReference type="Proteomes" id="UP000228775">
    <property type="component" value="Unassembled WGS sequence"/>
</dbReference>
<dbReference type="GO" id="GO:0016301">
    <property type="term" value="F:kinase activity"/>
    <property type="evidence" value="ECO:0007669"/>
    <property type="project" value="UniProtKB-KW"/>
</dbReference>
<dbReference type="InterPro" id="IPR002139">
    <property type="entry name" value="Ribo/fructo_kinase"/>
</dbReference>